<keyword evidence="2" id="KW-0540">Nuclease</keyword>
<keyword evidence="2" id="KW-0255">Endonuclease</keyword>
<dbReference type="PANTHER" id="PTHR35400">
    <property type="entry name" value="SLR1083 PROTEIN"/>
    <property type="match status" value="1"/>
</dbReference>
<sequence>MSASPLPLPSTPSAALLDADPQTGRVIWNRSAFHAIAQAGLLENGRYELLEGEIVKIMPNEPYTFVNSELVFLLANIFGSAYVRVPSSLAASETSEPEPDVSVTIKPRREYLKTGIPPGSEFRLVVEVSDSTLWRDKGQKARLYATAGVPEYWVVNLTGRTVIVHRRPVGEDYQSIVTYNENETISPEAAPEHTIVLSEIFPPADVTPDE</sequence>
<dbReference type="Proteomes" id="UP000520814">
    <property type="component" value="Unassembled WGS sequence"/>
</dbReference>
<dbReference type="PANTHER" id="PTHR35400:SF1">
    <property type="entry name" value="SLR1083 PROTEIN"/>
    <property type="match status" value="1"/>
</dbReference>
<evidence type="ECO:0000313" key="3">
    <source>
        <dbReference type="Proteomes" id="UP000520814"/>
    </source>
</evidence>
<dbReference type="InterPro" id="IPR008538">
    <property type="entry name" value="Uma2"/>
</dbReference>
<dbReference type="Gene3D" id="3.90.1570.10">
    <property type="entry name" value="tt1808, chain A"/>
    <property type="match status" value="1"/>
</dbReference>
<reference evidence="2 3" key="1">
    <citation type="submission" date="2020-08" db="EMBL/GenBank/DDBJ databases">
        <title>Genomic Encyclopedia of Type Strains, Phase IV (KMG-IV): sequencing the most valuable type-strain genomes for metagenomic binning, comparative biology and taxonomic classification.</title>
        <authorList>
            <person name="Goeker M."/>
        </authorList>
    </citation>
    <scope>NUCLEOTIDE SEQUENCE [LARGE SCALE GENOMIC DNA]</scope>
    <source>
        <strain evidence="2 3">DSM 23562</strain>
    </source>
</reference>
<name>A0A7W9SU17_ARMRO</name>
<dbReference type="Pfam" id="PF05685">
    <property type="entry name" value="Uma2"/>
    <property type="match status" value="1"/>
</dbReference>
<dbReference type="InterPro" id="IPR011335">
    <property type="entry name" value="Restrct_endonuc-II-like"/>
</dbReference>
<dbReference type="GO" id="GO:0004519">
    <property type="term" value="F:endonuclease activity"/>
    <property type="evidence" value="ECO:0007669"/>
    <property type="project" value="UniProtKB-KW"/>
</dbReference>
<proteinExistence type="predicted"/>
<dbReference type="EMBL" id="JACHGW010000003">
    <property type="protein sequence ID" value="MBB6051974.1"/>
    <property type="molecule type" value="Genomic_DNA"/>
</dbReference>
<protein>
    <submittedName>
        <fullName evidence="2">Uma2 family endonuclease</fullName>
    </submittedName>
</protein>
<accession>A0A7W9SU17</accession>
<keyword evidence="2" id="KW-0378">Hydrolase</keyword>
<feature type="domain" description="Putative restriction endonuclease" evidence="1">
    <location>
        <begin position="43"/>
        <end position="191"/>
    </location>
</feature>
<organism evidence="2 3">
    <name type="scientific">Armatimonas rosea</name>
    <dbReference type="NCBI Taxonomy" id="685828"/>
    <lineage>
        <taxon>Bacteria</taxon>
        <taxon>Bacillati</taxon>
        <taxon>Armatimonadota</taxon>
        <taxon>Armatimonadia</taxon>
        <taxon>Armatimonadales</taxon>
        <taxon>Armatimonadaceae</taxon>
        <taxon>Armatimonas</taxon>
    </lineage>
</organism>
<evidence type="ECO:0000313" key="2">
    <source>
        <dbReference type="EMBL" id="MBB6051974.1"/>
    </source>
</evidence>
<dbReference type="RefSeq" id="WP_184200025.1">
    <property type="nucleotide sequence ID" value="NZ_JACHGW010000003.1"/>
</dbReference>
<dbReference type="SUPFAM" id="SSF52980">
    <property type="entry name" value="Restriction endonuclease-like"/>
    <property type="match status" value="1"/>
</dbReference>
<gene>
    <name evidence="2" type="ORF">HNQ39_003784</name>
</gene>
<keyword evidence="3" id="KW-1185">Reference proteome</keyword>
<comment type="caution">
    <text evidence="2">The sequence shown here is derived from an EMBL/GenBank/DDBJ whole genome shotgun (WGS) entry which is preliminary data.</text>
</comment>
<dbReference type="CDD" id="cd06260">
    <property type="entry name" value="DUF820-like"/>
    <property type="match status" value="1"/>
</dbReference>
<dbReference type="InterPro" id="IPR012296">
    <property type="entry name" value="Nuclease_put_TT1808"/>
</dbReference>
<evidence type="ECO:0000259" key="1">
    <source>
        <dbReference type="Pfam" id="PF05685"/>
    </source>
</evidence>
<dbReference type="AlphaFoldDB" id="A0A7W9SU17"/>